<dbReference type="AlphaFoldDB" id="A0A6G1GJ06"/>
<keyword evidence="3" id="KW-1185">Reference proteome</keyword>
<gene>
    <name evidence="2" type="ORF">K402DRAFT_399199</name>
</gene>
<evidence type="ECO:0000313" key="2">
    <source>
        <dbReference type="EMBL" id="KAF1980708.1"/>
    </source>
</evidence>
<accession>A0A6G1GJ06</accession>
<dbReference type="Proteomes" id="UP000800041">
    <property type="component" value="Unassembled WGS sequence"/>
</dbReference>
<evidence type="ECO:0000313" key="3">
    <source>
        <dbReference type="Proteomes" id="UP000800041"/>
    </source>
</evidence>
<evidence type="ECO:0000256" key="1">
    <source>
        <dbReference type="SAM" id="MobiDB-lite"/>
    </source>
</evidence>
<dbReference type="EMBL" id="ML977226">
    <property type="protein sequence ID" value="KAF1980708.1"/>
    <property type="molecule type" value="Genomic_DNA"/>
</dbReference>
<name>A0A6G1GJ06_9PEZI</name>
<protein>
    <submittedName>
        <fullName evidence="2">Uncharacterized protein</fullName>
    </submittedName>
</protein>
<proteinExistence type="predicted"/>
<feature type="compositionally biased region" description="Basic residues" evidence="1">
    <location>
        <begin position="1"/>
        <end position="15"/>
    </location>
</feature>
<feature type="region of interest" description="Disordered" evidence="1">
    <location>
        <begin position="1"/>
        <end position="75"/>
    </location>
</feature>
<sequence length="75" mass="8531">MKTPRHHRQRTKHNSPARLGASDPNPRNRPSPAPLSILRNPHPSPHSPRTAHGRLQHTKTFNLNVKPTRPYPTLT</sequence>
<organism evidence="2 3">
    <name type="scientific">Aulographum hederae CBS 113979</name>
    <dbReference type="NCBI Taxonomy" id="1176131"/>
    <lineage>
        <taxon>Eukaryota</taxon>
        <taxon>Fungi</taxon>
        <taxon>Dikarya</taxon>
        <taxon>Ascomycota</taxon>
        <taxon>Pezizomycotina</taxon>
        <taxon>Dothideomycetes</taxon>
        <taxon>Pleosporomycetidae</taxon>
        <taxon>Aulographales</taxon>
        <taxon>Aulographaceae</taxon>
    </lineage>
</organism>
<reference evidence="2" key="1">
    <citation type="journal article" date="2020" name="Stud. Mycol.">
        <title>101 Dothideomycetes genomes: a test case for predicting lifestyles and emergence of pathogens.</title>
        <authorList>
            <person name="Haridas S."/>
            <person name="Albert R."/>
            <person name="Binder M."/>
            <person name="Bloem J."/>
            <person name="Labutti K."/>
            <person name="Salamov A."/>
            <person name="Andreopoulos B."/>
            <person name="Baker S."/>
            <person name="Barry K."/>
            <person name="Bills G."/>
            <person name="Bluhm B."/>
            <person name="Cannon C."/>
            <person name="Castanera R."/>
            <person name="Culley D."/>
            <person name="Daum C."/>
            <person name="Ezra D."/>
            <person name="Gonzalez J."/>
            <person name="Henrissat B."/>
            <person name="Kuo A."/>
            <person name="Liang C."/>
            <person name="Lipzen A."/>
            <person name="Lutzoni F."/>
            <person name="Magnuson J."/>
            <person name="Mondo S."/>
            <person name="Nolan M."/>
            <person name="Ohm R."/>
            <person name="Pangilinan J."/>
            <person name="Park H.-J."/>
            <person name="Ramirez L."/>
            <person name="Alfaro M."/>
            <person name="Sun H."/>
            <person name="Tritt A."/>
            <person name="Yoshinaga Y."/>
            <person name="Zwiers L.-H."/>
            <person name="Turgeon B."/>
            <person name="Goodwin S."/>
            <person name="Spatafora J."/>
            <person name="Crous P."/>
            <person name="Grigoriev I."/>
        </authorList>
    </citation>
    <scope>NUCLEOTIDE SEQUENCE</scope>
    <source>
        <strain evidence="2">CBS 113979</strain>
    </source>
</reference>